<keyword evidence="1" id="KW-0732">Signal</keyword>
<dbReference type="AlphaFoldDB" id="A0A7W6GE53"/>
<evidence type="ECO:0000313" key="3">
    <source>
        <dbReference type="Proteomes" id="UP000528964"/>
    </source>
</evidence>
<accession>A0A7W6GE53</accession>
<organism evidence="2 3">
    <name type="scientific">Hansschlegelia beijingensis</name>
    <dbReference type="NCBI Taxonomy" id="1133344"/>
    <lineage>
        <taxon>Bacteria</taxon>
        <taxon>Pseudomonadati</taxon>
        <taxon>Pseudomonadota</taxon>
        <taxon>Alphaproteobacteria</taxon>
        <taxon>Hyphomicrobiales</taxon>
        <taxon>Methylopilaceae</taxon>
        <taxon>Hansschlegelia</taxon>
    </lineage>
</organism>
<feature type="chain" id="PRO_5031396274" evidence="1">
    <location>
        <begin position="30"/>
        <end position="79"/>
    </location>
</feature>
<reference evidence="2 3" key="1">
    <citation type="submission" date="2020-08" db="EMBL/GenBank/DDBJ databases">
        <title>Genomic Encyclopedia of Type Strains, Phase IV (KMG-IV): sequencing the most valuable type-strain genomes for metagenomic binning, comparative biology and taxonomic classification.</title>
        <authorList>
            <person name="Goeker M."/>
        </authorList>
    </citation>
    <scope>NUCLEOTIDE SEQUENCE [LARGE SCALE GENOMIC DNA]</scope>
    <source>
        <strain evidence="2 3">DSM 25481</strain>
    </source>
</reference>
<protein>
    <submittedName>
        <fullName evidence="2">Uncharacterized protein</fullName>
    </submittedName>
</protein>
<gene>
    <name evidence="2" type="ORF">GGR24_001144</name>
</gene>
<proteinExistence type="predicted"/>
<evidence type="ECO:0000313" key="2">
    <source>
        <dbReference type="EMBL" id="MBB3972511.1"/>
    </source>
</evidence>
<dbReference type="EMBL" id="JACIDR010000001">
    <property type="protein sequence ID" value="MBB3972511.1"/>
    <property type="molecule type" value="Genomic_DNA"/>
</dbReference>
<feature type="signal peptide" evidence="1">
    <location>
        <begin position="1"/>
        <end position="29"/>
    </location>
</feature>
<evidence type="ECO:0000256" key="1">
    <source>
        <dbReference type="SAM" id="SignalP"/>
    </source>
</evidence>
<keyword evidence="3" id="KW-1185">Reference proteome</keyword>
<name>A0A7W6GE53_9HYPH</name>
<sequence length="79" mass="7752">MERTRKMRLGLTGLSGLATLLGSTGTANADPIITPLVVSMLATAGITGTVGTVLASAITPCRTAGAVLAPVCLANGASR</sequence>
<dbReference type="Proteomes" id="UP000528964">
    <property type="component" value="Unassembled WGS sequence"/>
</dbReference>
<dbReference type="RefSeq" id="WP_183394300.1">
    <property type="nucleotide sequence ID" value="NZ_JACIDR010000001.1"/>
</dbReference>
<comment type="caution">
    <text evidence="2">The sequence shown here is derived from an EMBL/GenBank/DDBJ whole genome shotgun (WGS) entry which is preliminary data.</text>
</comment>